<name>A0A6L2Q380_COPFO</name>
<protein>
    <recommendedName>
        <fullName evidence="3">Odorant binding protein</fullName>
    </recommendedName>
</protein>
<dbReference type="CDD" id="cd23992">
    <property type="entry name" value="PBP_GOBP"/>
    <property type="match status" value="1"/>
</dbReference>
<dbReference type="OrthoDB" id="5978988at2759"/>
<dbReference type="SUPFAM" id="SSF47565">
    <property type="entry name" value="Insect pheromone/odorant-binding proteins"/>
    <property type="match status" value="1"/>
</dbReference>
<dbReference type="Gene3D" id="1.10.238.20">
    <property type="entry name" value="Pheromone/general odorant binding protein domain"/>
    <property type="match status" value="1"/>
</dbReference>
<evidence type="ECO:0000313" key="2">
    <source>
        <dbReference type="Proteomes" id="UP000502823"/>
    </source>
</evidence>
<keyword evidence="2" id="KW-1185">Reference proteome</keyword>
<reference evidence="2" key="1">
    <citation type="submission" date="2020-01" db="EMBL/GenBank/DDBJ databases">
        <title>Draft genome sequence of the Termite Coptotermes fromosanus.</title>
        <authorList>
            <person name="Itakura S."/>
            <person name="Yosikawa Y."/>
            <person name="Umezawa K."/>
        </authorList>
    </citation>
    <scope>NUCLEOTIDE SEQUENCE [LARGE SCALE GENOMIC DNA]</scope>
</reference>
<organism evidence="1 2">
    <name type="scientific">Coptotermes formosanus</name>
    <name type="common">Formosan subterranean termite</name>
    <dbReference type="NCBI Taxonomy" id="36987"/>
    <lineage>
        <taxon>Eukaryota</taxon>
        <taxon>Metazoa</taxon>
        <taxon>Ecdysozoa</taxon>
        <taxon>Arthropoda</taxon>
        <taxon>Hexapoda</taxon>
        <taxon>Insecta</taxon>
        <taxon>Pterygota</taxon>
        <taxon>Neoptera</taxon>
        <taxon>Polyneoptera</taxon>
        <taxon>Dictyoptera</taxon>
        <taxon>Blattodea</taxon>
        <taxon>Blattoidea</taxon>
        <taxon>Termitoidae</taxon>
        <taxon>Rhinotermitidae</taxon>
        <taxon>Coptotermes</taxon>
    </lineage>
</organism>
<dbReference type="EMBL" id="BLKM01000627">
    <property type="protein sequence ID" value="GFG36297.1"/>
    <property type="molecule type" value="Genomic_DNA"/>
</dbReference>
<gene>
    <name evidence="1" type="ORF">Cfor_00825</name>
</gene>
<evidence type="ECO:0008006" key="3">
    <source>
        <dbReference type="Google" id="ProtNLM"/>
    </source>
</evidence>
<dbReference type="InterPro" id="IPR036728">
    <property type="entry name" value="PBP_GOBP_sf"/>
</dbReference>
<accession>A0A6L2Q380</accession>
<dbReference type="InterPro" id="IPR006170">
    <property type="entry name" value="PBP/GOBP"/>
</dbReference>
<dbReference type="SMART" id="SM00708">
    <property type="entry name" value="PhBP"/>
    <property type="match status" value="1"/>
</dbReference>
<sequence length="140" mass="15923">MMRMLRDTCLKESGADEGLVIRAMKGDFAEDEKLKVYMACTFQQVGAMDDAGVPDLDTMISMLPDSMQDRGGKMIRACKDVSEYRHAARHTAFSALFSQNKHVTGRSCWNEPMQNRRSRAGPMRKYKLTFANGRFSPFRI</sequence>
<dbReference type="FunCoup" id="A0A6L2Q380">
    <property type="interactions" value="26"/>
</dbReference>
<dbReference type="Proteomes" id="UP000502823">
    <property type="component" value="Unassembled WGS sequence"/>
</dbReference>
<dbReference type="AlphaFoldDB" id="A0A6L2Q380"/>
<evidence type="ECO:0000313" key="1">
    <source>
        <dbReference type="EMBL" id="GFG36297.1"/>
    </source>
</evidence>
<dbReference type="InParanoid" id="A0A6L2Q380"/>
<comment type="caution">
    <text evidence="1">The sequence shown here is derived from an EMBL/GenBank/DDBJ whole genome shotgun (WGS) entry which is preliminary data.</text>
</comment>
<dbReference type="Pfam" id="PF01395">
    <property type="entry name" value="PBP_GOBP"/>
    <property type="match status" value="1"/>
</dbReference>
<proteinExistence type="predicted"/>
<dbReference type="GO" id="GO:0005549">
    <property type="term" value="F:odorant binding"/>
    <property type="evidence" value="ECO:0007669"/>
    <property type="project" value="InterPro"/>
</dbReference>